<sequence>MTTSLSKPPTQTPQKTSGTPQPPARLQGAARRQDRRKYWRPVTLVVLVVLLAGVGLVSIATGQYQLPMPEVFGALQRRVTGLFGGPIHQDSAQQMADSTIMNVRFPRVLLGIIVGAGLGIAGAAMQGIFANPLAEPGIIGVSSGAALGASLAIVFAWDQGFAFAVPLSAFVGGVFATWLVYMLSRSSGKSVVLTLVLTGIAINAVAGAGIAFLTFMAETTSREQIVFWQLGSLNGATWQAVGTAGAVVLFGILVLTGLSRKLDVLALGDKSARQAGIHVERVRVGAILTIALVTAAAVSYAGIISFVGLVVPHALRLLIGPGHKYLLPLSALGGAVLLMSADIFARTLIPFADMPIGIFTALVGGPVFFILLRQTLKKQGVL</sequence>
<feature type="region of interest" description="Disordered" evidence="8">
    <location>
        <begin position="1"/>
        <end position="33"/>
    </location>
</feature>
<dbReference type="SUPFAM" id="SSF81345">
    <property type="entry name" value="ABC transporter involved in vitamin B12 uptake, BtuC"/>
    <property type="match status" value="1"/>
</dbReference>
<feature type="transmembrane region" description="Helical" evidence="9">
    <location>
        <begin position="137"/>
        <end position="157"/>
    </location>
</feature>
<reference evidence="10 11" key="1">
    <citation type="submission" date="2024-09" db="EMBL/GenBank/DDBJ databases">
        <authorList>
            <person name="Sun Q."/>
            <person name="Mori K."/>
        </authorList>
    </citation>
    <scope>NUCLEOTIDE SEQUENCE [LARGE SCALE GENOMIC DNA]</scope>
    <source>
        <strain evidence="10 11">NCAIM B.02604</strain>
    </source>
</reference>
<feature type="transmembrane region" description="Helical" evidence="9">
    <location>
        <begin position="163"/>
        <end position="184"/>
    </location>
</feature>
<dbReference type="CDD" id="cd06550">
    <property type="entry name" value="TM_ABC_iron-siderophores_like"/>
    <property type="match status" value="1"/>
</dbReference>
<keyword evidence="7 9" id="KW-0472">Membrane</keyword>
<feature type="transmembrane region" description="Helical" evidence="9">
    <location>
        <begin position="236"/>
        <end position="258"/>
    </location>
</feature>
<dbReference type="InterPro" id="IPR000522">
    <property type="entry name" value="ABC_transptr_permease_BtuC"/>
</dbReference>
<feature type="transmembrane region" description="Helical" evidence="9">
    <location>
        <begin position="286"/>
        <end position="313"/>
    </location>
</feature>
<evidence type="ECO:0000256" key="2">
    <source>
        <dbReference type="ARBA" id="ARBA00007935"/>
    </source>
</evidence>
<dbReference type="Proteomes" id="UP001589862">
    <property type="component" value="Unassembled WGS sequence"/>
</dbReference>
<proteinExistence type="inferred from homology"/>
<evidence type="ECO:0000313" key="11">
    <source>
        <dbReference type="Proteomes" id="UP001589862"/>
    </source>
</evidence>
<feature type="transmembrane region" description="Helical" evidence="9">
    <location>
        <begin position="108"/>
        <end position="130"/>
    </location>
</feature>
<dbReference type="EMBL" id="JBHLUB010000029">
    <property type="protein sequence ID" value="MFC0582165.1"/>
    <property type="molecule type" value="Genomic_DNA"/>
</dbReference>
<comment type="caution">
    <text evidence="10">The sequence shown here is derived from an EMBL/GenBank/DDBJ whole genome shotgun (WGS) entry which is preliminary data.</text>
</comment>
<keyword evidence="3" id="KW-0813">Transport</keyword>
<accession>A0ABV6PAL3</accession>
<feature type="transmembrane region" description="Helical" evidence="9">
    <location>
        <begin position="356"/>
        <end position="376"/>
    </location>
</feature>
<evidence type="ECO:0000313" key="10">
    <source>
        <dbReference type="EMBL" id="MFC0582165.1"/>
    </source>
</evidence>
<evidence type="ECO:0000256" key="3">
    <source>
        <dbReference type="ARBA" id="ARBA00022448"/>
    </source>
</evidence>
<comment type="similarity">
    <text evidence="2">Belongs to the binding-protein-dependent transport system permease family. FecCD subfamily.</text>
</comment>
<dbReference type="PANTHER" id="PTHR30472:SF25">
    <property type="entry name" value="ABC TRANSPORTER PERMEASE PROTEIN MJ0876-RELATED"/>
    <property type="match status" value="1"/>
</dbReference>
<dbReference type="Pfam" id="PF01032">
    <property type="entry name" value="FecCD"/>
    <property type="match status" value="1"/>
</dbReference>
<evidence type="ECO:0000256" key="5">
    <source>
        <dbReference type="ARBA" id="ARBA00022692"/>
    </source>
</evidence>
<dbReference type="RefSeq" id="WP_377459125.1">
    <property type="nucleotide sequence ID" value="NZ_JBHLUB010000029.1"/>
</dbReference>
<dbReference type="Gene3D" id="1.10.3470.10">
    <property type="entry name" value="ABC transporter involved in vitamin B12 uptake, BtuC"/>
    <property type="match status" value="1"/>
</dbReference>
<evidence type="ECO:0000256" key="7">
    <source>
        <dbReference type="ARBA" id="ARBA00023136"/>
    </source>
</evidence>
<keyword evidence="4" id="KW-1003">Cell membrane</keyword>
<feature type="transmembrane region" description="Helical" evidence="9">
    <location>
        <begin position="191"/>
        <end position="216"/>
    </location>
</feature>
<evidence type="ECO:0000256" key="6">
    <source>
        <dbReference type="ARBA" id="ARBA00022989"/>
    </source>
</evidence>
<evidence type="ECO:0000256" key="9">
    <source>
        <dbReference type="SAM" id="Phobius"/>
    </source>
</evidence>
<protein>
    <submittedName>
        <fullName evidence="10">FecCD family ABC transporter permease</fullName>
    </submittedName>
</protein>
<feature type="compositionally biased region" description="Polar residues" evidence="8">
    <location>
        <begin position="1"/>
        <end position="19"/>
    </location>
</feature>
<organism evidence="10 11">
    <name type="scientific">Micrococcoides hystricis</name>
    <dbReference type="NCBI Taxonomy" id="1572761"/>
    <lineage>
        <taxon>Bacteria</taxon>
        <taxon>Bacillati</taxon>
        <taxon>Actinomycetota</taxon>
        <taxon>Actinomycetes</taxon>
        <taxon>Micrococcales</taxon>
        <taxon>Micrococcaceae</taxon>
        <taxon>Micrococcoides</taxon>
    </lineage>
</organism>
<evidence type="ECO:0000256" key="4">
    <source>
        <dbReference type="ARBA" id="ARBA00022475"/>
    </source>
</evidence>
<dbReference type="InterPro" id="IPR037294">
    <property type="entry name" value="ABC_BtuC-like"/>
</dbReference>
<keyword evidence="6 9" id="KW-1133">Transmembrane helix</keyword>
<keyword evidence="11" id="KW-1185">Reference proteome</keyword>
<feature type="transmembrane region" description="Helical" evidence="9">
    <location>
        <begin position="41"/>
        <end position="60"/>
    </location>
</feature>
<keyword evidence="5 9" id="KW-0812">Transmembrane</keyword>
<evidence type="ECO:0000256" key="8">
    <source>
        <dbReference type="SAM" id="MobiDB-lite"/>
    </source>
</evidence>
<evidence type="ECO:0000256" key="1">
    <source>
        <dbReference type="ARBA" id="ARBA00004651"/>
    </source>
</evidence>
<name>A0ABV6PAL3_9MICC</name>
<gene>
    <name evidence="10" type="ORF">ACFFFR_07185</name>
</gene>
<dbReference type="PANTHER" id="PTHR30472">
    <property type="entry name" value="FERRIC ENTEROBACTIN TRANSPORT SYSTEM PERMEASE PROTEIN"/>
    <property type="match status" value="1"/>
</dbReference>
<comment type="subcellular location">
    <subcellularLocation>
        <location evidence="1">Cell membrane</location>
        <topology evidence="1">Multi-pass membrane protein</topology>
    </subcellularLocation>
</comment>
<feature type="transmembrane region" description="Helical" evidence="9">
    <location>
        <begin position="325"/>
        <end position="344"/>
    </location>
</feature>